<dbReference type="PANTHER" id="PTHR23517:SF15">
    <property type="entry name" value="PROTON-DEPENDENT OLIGOPEPTIDE FAMILY TRANSPORT PROTEIN"/>
    <property type="match status" value="1"/>
</dbReference>
<dbReference type="InterPro" id="IPR050171">
    <property type="entry name" value="MFS_Transporters"/>
</dbReference>
<organism evidence="9 10">
    <name type="scientific">Legionella oakridgensis ATCC 33761 = DSM 21215</name>
    <dbReference type="NCBI Taxonomy" id="1268635"/>
    <lineage>
        <taxon>Bacteria</taxon>
        <taxon>Pseudomonadati</taxon>
        <taxon>Pseudomonadota</taxon>
        <taxon>Gammaproteobacteria</taxon>
        <taxon>Legionellales</taxon>
        <taxon>Legionellaceae</taxon>
        <taxon>Legionella</taxon>
    </lineage>
</organism>
<feature type="transmembrane region" description="Helical" evidence="8">
    <location>
        <begin position="166"/>
        <end position="186"/>
    </location>
</feature>
<evidence type="ECO:0000256" key="7">
    <source>
        <dbReference type="ARBA" id="ARBA00023136"/>
    </source>
</evidence>
<dbReference type="GO" id="GO:0005886">
    <property type="term" value="C:plasma membrane"/>
    <property type="evidence" value="ECO:0007669"/>
    <property type="project" value="UniProtKB-SubCell"/>
</dbReference>
<evidence type="ECO:0000313" key="10">
    <source>
        <dbReference type="Proteomes" id="UP000018838"/>
    </source>
</evidence>
<feature type="transmembrane region" description="Helical" evidence="8">
    <location>
        <begin position="231"/>
        <end position="250"/>
    </location>
</feature>
<evidence type="ECO:0000313" key="9">
    <source>
        <dbReference type="EMBL" id="AHE68277.1"/>
    </source>
</evidence>
<dbReference type="InterPro" id="IPR036259">
    <property type="entry name" value="MFS_trans_sf"/>
</dbReference>
<evidence type="ECO:0000256" key="6">
    <source>
        <dbReference type="ARBA" id="ARBA00022989"/>
    </source>
</evidence>
<dbReference type="InterPro" id="IPR000109">
    <property type="entry name" value="POT_fam"/>
</dbReference>
<dbReference type="GO" id="GO:0015833">
    <property type="term" value="P:peptide transport"/>
    <property type="evidence" value="ECO:0007669"/>
    <property type="project" value="UniProtKB-KW"/>
</dbReference>
<keyword evidence="2" id="KW-0813">Transport</keyword>
<reference evidence="9 10" key="1">
    <citation type="journal article" date="2013" name="Int. J. Med. Microbiol.">
        <title>Legionella oakridgensis ATCC 33761 genome sequence and phenotypic characterization reveals its replication capacity in amoebae.</title>
        <authorList>
            <person name="Brzuszkiewicz E."/>
            <person name="Schulz T."/>
            <person name="Rydzewski K."/>
            <person name="Daniel R."/>
            <person name="Gillmaier N."/>
            <person name="Dittmann C."/>
            <person name="Holland G."/>
            <person name="Schunder E."/>
            <person name="Lautner M."/>
            <person name="Eisenreich W."/>
            <person name="Luck C."/>
            <person name="Heuner K."/>
        </authorList>
    </citation>
    <scope>NUCLEOTIDE SEQUENCE [LARGE SCALE GENOMIC DNA]</scope>
    <source>
        <strain>OR-10</strain>
        <strain evidence="10">ATCC 33761</strain>
    </source>
</reference>
<dbReference type="PANTHER" id="PTHR23517">
    <property type="entry name" value="RESISTANCE PROTEIN MDTM, PUTATIVE-RELATED-RELATED"/>
    <property type="match status" value="1"/>
</dbReference>
<keyword evidence="5" id="KW-0571">Peptide transport</keyword>
<protein>
    <submittedName>
        <fullName evidence="9">Amino acid/peptide transporter</fullName>
    </submittedName>
</protein>
<comment type="subcellular location">
    <subcellularLocation>
        <location evidence="1">Cell membrane</location>
        <topology evidence="1">Multi-pass membrane protein</topology>
    </subcellularLocation>
</comment>
<dbReference type="Proteomes" id="UP000018838">
    <property type="component" value="Chromosome"/>
</dbReference>
<dbReference type="PATRIC" id="fig|1268635.3.peg.2816"/>
<evidence type="ECO:0000256" key="3">
    <source>
        <dbReference type="ARBA" id="ARBA00022475"/>
    </source>
</evidence>
<dbReference type="eggNOG" id="COG3104">
    <property type="taxonomic scope" value="Bacteria"/>
</dbReference>
<keyword evidence="5" id="KW-0653">Protein transport</keyword>
<feature type="transmembrane region" description="Helical" evidence="8">
    <location>
        <begin position="48"/>
        <end position="68"/>
    </location>
</feature>
<evidence type="ECO:0000256" key="1">
    <source>
        <dbReference type="ARBA" id="ARBA00004651"/>
    </source>
</evidence>
<dbReference type="SUPFAM" id="SSF103473">
    <property type="entry name" value="MFS general substrate transporter"/>
    <property type="match status" value="1"/>
</dbReference>
<keyword evidence="4 8" id="KW-0812">Transmembrane</keyword>
<name>W0BI60_9GAMM</name>
<feature type="transmembrane region" description="Helical" evidence="8">
    <location>
        <begin position="262"/>
        <end position="281"/>
    </location>
</feature>
<feature type="transmembrane region" description="Helical" evidence="8">
    <location>
        <begin position="206"/>
        <end position="225"/>
    </location>
</feature>
<dbReference type="KEGG" id="lok:Loa_02747"/>
<evidence type="ECO:0000256" key="2">
    <source>
        <dbReference type="ARBA" id="ARBA00022448"/>
    </source>
</evidence>
<keyword evidence="7 8" id="KW-0472">Membrane</keyword>
<dbReference type="InterPro" id="IPR005279">
    <property type="entry name" value="Dipep/tripep_permease"/>
</dbReference>
<accession>W0BI60</accession>
<dbReference type="NCBIfam" id="TIGR00924">
    <property type="entry name" value="yjdL_sub1_fam"/>
    <property type="match status" value="1"/>
</dbReference>
<evidence type="ECO:0000256" key="8">
    <source>
        <dbReference type="SAM" id="Phobius"/>
    </source>
</evidence>
<evidence type="ECO:0000256" key="4">
    <source>
        <dbReference type="ARBA" id="ARBA00022692"/>
    </source>
</evidence>
<dbReference type="HOGENOM" id="CLU_004790_2_1_6"/>
<feature type="transmembrane region" description="Helical" evidence="8">
    <location>
        <begin position="24"/>
        <end position="42"/>
    </location>
</feature>
<feature type="transmembrane region" description="Helical" evidence="8">
    <location>
        <begin position="141"/>
        <end position="160"/>
    </location>
</feature>
<proteinExistence type="predicted"/>
<dbReference type="EMBL" id="CP004006">
    <property type="protein sequence ID" value="AHE68277.1"/>
    <property type="molecule type" value="Genomic_DNA"/>
</dbReference>
<dbReference type="GO" id="GO:1904680">
    <property type="term" value="F:peptide transmembrane transporter activity"/>
    <property type="evidence" value="ECO:0007669"/>
    <property type="project" value="InterPro"/>
</dbReference>
<dbReference type="Pfam" id="PF00854">
    <property type="entry name" value="PTR2"/>
    <property type="match status" value="1"/>
</dbReference>
<keyword evidence="3" id="KW-1003">Cell membrane</keyword>
<dbReference type="AlphaFoldDB" id="W0BI60"/>
<keyword evidence="6 8" id="KW-1133">Transmembrane helix</keyword>
<keyword evidence="10" id="KW-1185">Reference proteome</keyword>
<dbReference type="STRING" id="1268635.Loa_02747"/>
<dbReference type="Gene3D" id="1.20.1250.20">
    <property type="entry name" value="MFS general substrate transporter like domains"/>
    <property type="match status" value="1"/>
</dbReference>
<evidence type="ECO:0000256" key="5">
    <source>
        <dbReference type="ARBA" id="ARBA00022856"/>
    </source>
</evidence>
<gene>
    <name evidence="9" type="ORF">Loa_02747</name>
</gene>
<feature type="transmembrane region" description="Helical" evidence="8">
    <location>
        <begin position="103"/>
        <end position="120"/>
    </location>
</feature>
<feature type="transmembrane region" description="Helical" evidence="8">
    <location>
        <begin position="80"/>
        <end position="97"/>
    </location>
</feature>
<sequence>MLSLLRGQPRAFYMIFMLEIWERFGYYTVQGILTLYFIRFLGFDDQTAYYTFGAFSALVYGMVAVGGYLGDKVLGTKRTIVLGLITLAAGYLALALVDRQRVFLALGLICVGNGLFKANPSNLLAKCYDEQDHRLHGGFTLYYMAVNIGSTAALFIGPALSTKYGYSYAYLASFLGLLLGLANYWFQRQHIAHIKIPADSKPIPLWQWNIVIIGIAAATQASAYLLQHVMIAQDIVWGIILLVVATYFIYMHREQKKVALRMVLAFILMLEAVVFLCFINKCRPLLICLL</sequence>